<dbReference type="EMBL" id="JACSDZ010000004">
    <property type="protein sequence ID" value="KAF7406361.1"/>
    <property type="molecule type" value="Genomic_DNA"/>
</dbReference>
<gene>
    <name evidence="2" type="ORF">HZH68_005730</name>
</gene>
<feature type="region of interest" description="Disordered" evidence="1">
    <location>
        <begin position="66"/>
        <end position="94"/>
    </location>
</feature>
<evidence type="ECO:0000256" key="1">
    <source>
        <dbReference type="SAM" id="MobiDB-lite"/>
    </source>
</evidence>
<evidence type="ECO:0000313" key="2">
    <source>
        <dbReference type="EMBL" id="KAF7406361.1"/>
    </source>
</evidence>
<protein>
    <submittedName>
        <fullName evidence="2">Uncharacterized protein</fullName>
    </submittedName>
</protein>
<dbReference type="AlphaFoldDB" id="A0A834KI87"/>
<organism evidence="2 3">
    <name type="scientific">Vespula germanica</name>
    <name type="common">German yellow jacket</name>
    <name type="synonym">Paravespula germanica</name>
    <dbReference type="NCBI Taxonomy" id="30212"/>
    <lineage>
        <taxon>Eukaryota</taxon>
        <taxon>Metazoa</taxon>
        <taxon>Ecdysozoa</taxon>
        <taxon>Arthropoda</taxon>
        <taxon>Hexapoda</taxon>
        <taxon>Insecta</taxon>
        <taxon>Pterygota</taxon>
        <taxon>Neoptera</taxon>
        <taxon>Endopterygota</taxon>
        <taxon>Hymenoptera</taxon>
        <taxon>Apocrita</taxon>
        <taxon>Aculeata</taxon>
        <taxon>Vespoidea</taxon>
        <taxon>Vespidae</taxon>
        <taxon>Vespinae</taxon>
        <taxon>Vespula</taxon>
    </lineage>
</organism>
<sequence length="131" mass="14607">MRKTKAKGSSRINGISMMDIKQDVRFAAETSSAAFQNKLESNWSTSLKSRSRFSLKLTLFLPSVISQASTSPPPSPPHLPPPRPPPSSSSSSSPTSLLFLLLHLTAFPTRLKKKIKEEERKKRERKESITD</sequence>
<dbReference type="Proteomes" id="UP000617340">
    <property type="component" value="Unassembled WGS sequence"/>
</dbReference>
<feature type="compositionally biased region" description="Pro residues" evidence="1">
    <location>
        <begin position="71"/>
        <end position="87"/>
    </location>
</feature>
<comment type="caution">
    <text evidence="2">The sequence shown here is derived from an EMBL/GenBank/DDBJ whole genome shotgun (WGS) entry which is preliminary data.</text>
</comment>
<name>A0A834KI87_VESGE</name>
<proteinExistence type="predicted"/>
<accession>A0A834KI87</accession>
<evidence type="ECO:0000313" key="3">
    <source>
        <dbReference type="Proteomes" id="UP000617340"/>
    </source>
</evidence>
<reference evidence="2" key="1">
    <citation type="journal article" date="2020" name="G3 (Bethesda)">
        <title>High-Quality Assemblies for Three Invasive Social Wasps from the &lt;i&gt;Vespula&lt;/i&gt; Genus.</title>
        <authorList>
            <person name="Harrop T.W.R."/>
            <person name="Guhlin J."/>
            <person name="McLaughlin G.M."/>
            <person name="Permina E."/>
            <person name="Stockwell P."/>
            <person name="Gilligan J."/>
            <person name="Le Lec M.F."/>
            <person name="Gruber M.A.M."/>
            <person name="Quinn O."/>
            <person name="Lovegrove M."/>
            <person name="Duncan E.J."/>
            <person name="Remnant E.J."/>
            <person name="Van Eeckhoven J."/>
            <person name="Graham B."/>
            <person name="Knapp R.A."/>
            <person name="Langford K.W."/>
            <person name="Kronenberg Z."/>
            <person name="Press M.O."/>
            <person name="Eacker S.M."/>
            <person name="Wilson-Rankin E.E."/>
            <person name="Purcell J."/>
            <person name="Lester P.J."/>
            <person name="Dearden P.K."/>
        </authorList>
    </citation>
    <scope>NUCLEOTIDE SEQUENCE</scope>
    <source>
        <strain evidence="2">Linc-1</strain>
    </source>
</reference>
<keyword evidence="3" id="KW-1185">Reference proteome</keyword>